<accession>A0A7J7HJA0</accession>
<evidence type="ECO:0000256" key="1">
    <source>
        <dbReference type="SAM" id="MobiDB-lite"/>
    </source>
</evidence>
<protein>
    <submittedName>
        <fullName evidence="2">Uncharacterized protein</fullName>
    </submittedName>
</protein>
<reference evidence="3" key="1">
    <citation type="journal article" date="2020" name="Nat. Commun.">
        <title>Genome assembly of wild tea tree DASZ reveals pedigree and selection history of tea varieties.</title>
        <authorList>
            <person name="Zhang W."/>
            <person name="Zhang Y."/>
            <person name="Qiu H."/>
            <person name="Guo Y."/>
            <person name="Wan H."/>
            <person name="Zhang X."/>
            <person name="Scossa F."/>
            <person name="Alseekh S."/>
            <person name="Zhang Q."/>
            <person name="Wang P."/>
            <person name="Xu L."/>
            <person name="Schmidt M.H."/>
            <person name="Jia X."/>
            <person name="Li D."/>
            <person name="Zhu A."/>
            <person name="Guo F."/>
            <person name="Chen W."/>
            <person name="Ni D."/>
            <person name="Usadel B."/>
            <person name="Fernie A.R."/>
            <person name="Wen W."/>
        </authorList>
    </citation>
    <scope>NUCLEOTIDE SEQUENCE [LARGE SCALE GENOMIC DNA]</scope>
    <source>
        <strain evidence="3">cv. G240</strain>
    </source>
</reference>
<evidence type="ECO:0000313" key="2">
    <source>
        <dbReference type="EMBL" id="KAF5952933.1"/>
    </source>
</evidence>
<name>A0A7J7HJA0_CAMSI</name>
<keyword evidence="3" id="KW-1185">Reference proteome</keyword>
<dbReference type="AlphaFoldDB" id="A0A7J7HJA0"/>
<gene>
    <name evidence="2" type="ORF">HYC85_010877</name>
</gene>
<comment type="caution">
    <text evidence="2">The sequence shown here is derived from an EMBL/GenBank/DDBJ whole genome shotgun (WGS) entry which is preliminary data.</text>
</comment>
<organism evidence="2 3">
    <name type="scientific">Camellia sinensis</name>
    <name type="common">Tea plant</name>
    <name type="synonym">Thea sinensis</name>
    <dbReference type="NCBI Taxonomy" id="4442"/>
    <lineage>
        <taxon>Eukaryota</taxon>
        <taxon>Viridiplantae</taxon>
        <taxon>Streptophyta</taxon>
        <taxon>Embryophyta</taxon>
        <taxon>Tracheophyta</taxon>
        <taxon>Spermatophyta</taxon>
        <taxon>Magnoliopsida</taxon>
        <taxon>eudicotyledons</taxon>
        <taxon>Gunneridae</taxon>
        <taxon>Pentapetalae</taxon>
        <taxon>asterids</taxon>
        <taxon>Ericales</taxon>
        <taxon>Theaceae</taxon>
        <taxon>Camellia</taxon>
    </lineage>
</organism>
<dbReference type="Proteomes" id="UP000593564">
    <property type="component" value="Unassembled WGS sequence"/>
</dbReference>
<feature type="region of interest" description="Disordered" evidence="1">
    <location>
        <begin position="19"/>
        <end position="38"/>
    </location>
</feature>
<reference evidence="2 3" key="2">
    <citation type="submission" date="2020-07" db="EMBL/GenBank/DDBJ databases">
        <title>Genome assembly of wild tea tree DASZ reveals pedigree and selection history of tea varieties.</title>
        <authorList>
            <person name="Zhang W."/>
        </authorList>
    </citation>
    <scope>NUCLEOTIDE SEQUENCE [LARGE SCALE GENOMIC DNA]</scope>
    <source>
        <strain evidence="3">cv. G240</strain>
        <tissue evidence="2">Leaf</tissue>
    </source>
</reference>
<proteinExistence type="predicted"/>
<evidence type="ECO:0000313" key="3">
    <source>
        <dbReference type="Proteomes" id="UP000593564"/>
    </source>
</evidence>
<sequence length="66" mass="7150">MASAGYNPQEAPKVYEVRLGDEDRGLSATHPSGSKRAEKLNKPKVMQKAVAIYKEVKSGQGVTSFI</sequence>
<dbReference type="EMBL" id="JACBKZ010000004">
    <property type="protein sequence ID" value="KAF5952933.1"/>
    <property type="molecule type" value="Genomic_DNA"/>
</dbReference>